<evidence type="ECO:0000313" key="4">
    <source>
        <dbReference type="EMBL" id="MDO6416612.1"/>
    </source>
</evidence>
<gene>
    <name evidence="4" type="ORF">Q4F19_19670</name>
</gene>
<dbReference type="Proteomes" id="UP001169764">
    <property type="component" value="Unassembled WGS sequence"/>
</dbReference>
<dbReference type="InterPro" id="IPR000182">
    <property type="entry name" value="GNAT_dom"/>
</dbReference>
<dbReference type="InterPro" id="IPR050832">
    <property type="entry name" value="Bact_Acetyltransf"/>
</dbReference>
<evidence type="ECO:0000256" key="1">
    <source>
        <dbReference type="ARBA" id="ARBA00022679"/>
    </source>
</evidence>
<dbReference type="PROSITE" id="PS51186">
    <property type="entry name" value="GNAT"/>
    <property type="match status" value="1"/>
</dbReference>
<dbReference type="Gene3D" id="3.40.630.30">
    <property type="match status" value="1"/>
</dbReference>
<reference evidence="4" key="1">
    <citation type="submission" date="2023-07" db="EMBL/GenBank/DDBJ databases">
        <authorList>
            <person name="Kim M."/>
        </authorList>
    </citation>
    <scope>NUCLEOTIDE SEQUENCE</scope>
    <source>
        <strain evidence="4">BIUV-7</strain>
    </source>
</reference>
<organism evidence="4 5">
    <name type="scientific">Sphingomonas natans</name>
    <dbReference type="NCBI Taxonomy" id="3063330"/>
    <lineage>
        <taxon>Bacteria</taxon>
        <taxon>Pseudomonadati</taxon>
        <taxon>Pseudomonadota</taxon>
        <taxon>Alphaproteobacteria</taxon>
        <taxon>Sphingomonadales</taxon>
        <taxon>Sphingomonadaceae</taxon>
        <taxon>Sphingomonas</taxon>
    </lineage>
</organism>
<dbReference type="Pfam" id="PF00583">
    <property type="entry name" value="Acetyltransf_1"/>
    <property type="match status" value="1"/>
</dbReference>
<evidence type="ECO:0000313" key="5">
    <source>
        <dbReference type="Proteomes" id="UP001169764"/>
    </source>
</evidence>
<comment type="caution">
    <text evidence="4">The sequence shown here is derived from an EMBL/GenBank/DDBJ whole genome shotgun (WGS) entry which is preliminary data.</text>
</comment>
<keyword evidence="1" id="KW-0808">Transferase</keyword>
<dbReference type="RefSeq" id="WP_303546307.1">
    <property type="nucleotide sequence ID" value="NZ_JAUOTP010000011.1"/>
</dbReference>
<dbReference type="InterPro" id="IPR016181">
    <property type="entry name" value="Acyl_CoA_acyltransferase"/>
</dbReference>
<dbReference type="PANTHER" id="PTHR43877">
    <property type="entry name" value="AMINOALKYLPHOSPHONATE N-ACETYLTRANSFERASE-RELATED-RELATED"/>
    <property type="match status" value="1"/>
</dbReference>
<evidence type="ECO:0000256" key="2">
    <source>
        <dbReference type="ARBA" id="ARBA00023315"/>
    </source>
</evidence>
<keyword evidence="2" id="KW-0012">Acyltransferase</keyword>
<accession>A0ABT8YE37</accession>
<sequence length="176" mass="19433">MTETMRRATADDAARLSLLGGATFLTSFAFDHPGDAIVEHVQRTHSPEWYAATIADPDCAIWIVETELGAPVGYAVMTPPDVNHPTRPGDLELKRIYVLHGWQQGGWGVKLLRAVEAEAAARGADRLLLCVYTVNHRAQRFYAREGFADTGSRQAFLVGDVPFDDAIWEKALPRTI</sequence>
<feature type="domain" description="N-acetyltransferase" evidence="3">
    <location>
        <begin position="3"/>
        <end position="173"/>
    </location>
</feature>
<dbReference type="SUPFAM" id="SSF55729">
    <property type="entry name" value="Acyl-CoA N-acyltransferases (Nat)"/>
    <property type="match status" value="1"/>
</dbReference>
<protein>
    <submittedName>
        <fullName evidence="4">GNAT family N-acetyltransferase</fullName>
    </submittedName>
</protein>
<keyword evidence="5" id="KW-1185">Reference proteome</keyword>
<name>A0ABT8YE37_9SPHN</name>
<proteinExistence type="predicted"/>
<dbReference type="EMBL" id="JAUOTP010000011">
    <property type="protein sequence ID" value="MDO6416612.1"/>
    <property type="molecule type" value="Genomic_DNA"/>
</dbReference>
<evidence type="ECO:0000259" key="3">
    <source>
        <dbReference type="PROSITE" id="PS51186"/>
    </source>
</evidence>